<dbReference type="HOGENOM" id="CLU_2389750_0_0_1"/>
<accession>A0A0D9YUX1</accession>
<dbReference type="Gramene" id="OGLUM02G24350.1">
    <property type="protein sequence ID" value="OGLUM02G24350.1"/>
    <property type="gene ID" value="OGLUM02G24350"/>
</dbReference>
<feature type="compositionally biased region" description="Basic and acidic residues" evidence="1">
    <location>
        <begin position="39"/>
        <end position="55"/>
    </location>
</feature>
<organism evidence="2">
    <name type="scientific">Oryza glumipatula</name>
    <dbReference type="NCBI Taxonomy" id="40148"/>
    <lineage>
        <taxon>Eukaryota</taxon>
        <taxon>Viridiplantae</taxon>
        <taxon>Streptophyta</taxon>
        <taxon>Embryophyta</taxon>
        <taxon>Tracheophyta</taxon>
        <taxon>Spermatophyta</taxon>
        <taxon>Magnoliopsida</taxon>
        <taxon>Liliopsida</taxon>
        <taxon>Poales</taxon>
        <taxon>Poaceae</taxon>
        <taxon>BOP clade</taxon>
        <taxon>Oryzoideae</taxon>
        <taxon>Oryzeae</taxon>
        <taxon>Oryzinae</taxon>
        <taxon>Oryza</taxon>
    </lineage>
</organism>
<feature type="region of interest" description="Disordered" evidence="1">
    <location>
        <begin position="13"/>
        <end position="55"/>
    </location>
</feature>
<evidence type="ECO:0000313" key="3">
    <source>
        <dbReference type="Proteomes" id="UP000026961"/>
    </source>
</evidence>
<evidence type="ECO:0000256" key="1">
    <source>
        <dbReference type="SAM" id="MobiDB-lite"/>
    </source>
</evidence>
<reference evidence="2" key="2">
    <citation type="submission" date="2018-05" db="EMBL/GenBank/DDBJ databases">
        <title>OgluRS3 (Oryza glumaepatula Reference Sequence Version 3).</title>
        <authorList>
            <person name="Zhang J."/>
            <person name="Kudrna D."/>
            <person name="Lee S."/>
            <person name="Talag J."/>
            <person name="Welchert J."/>
            <person name="Wing R.A."/>
        </authorList>
    </citation>
    <scope>NUCLEOTIDE SEQUENCE [LARGE SCALE GENOMIC DNA]</scope>
</reference>
<sequence length="94" mass="10214">MLPWSVAAACVAANSQSSGSPSGFDAGRVSGSSRSYHSLAERERERRLPSRQPGHEYECTVRPYEAGQHVACDADADDDHDAEADMEQNKGMQM</sequence>
<keyword evidence="3" id="KW-1185">Reference proteome</keyword>
<dbReference type="AlphaFoldDB" id="A0A0D9YUX1"/>
<reference evidence="2" key="1">
    <citation type="submission" date="2015-04" db="UniProtKB">
        <authorList>
            <consortium name="EnsemblPlants"/>
        </authorList>
    </citation>
    <scope>IDENTIFICATION</scope>
</reference>
<proteinExistence type="predicted"/>
<dbReference type="Proteomes" id="UP000026961">
    <property type="component" value="Chromosome 2"/>
</dbReference>
<protein>
    <submittedName>
        <fullName evidence="2">Uncharacterized protein</fullName>
    </submittedName>
</protein>
<evidence type="ECO:0000313" key="2">
    <source>
        <dbReference type="EnsemblPlants" id="OGLUM02G24350.1"/>
    </source>
</evidence>
<name>A0A0D9YUX1_9ORYZ</name>
<dbReference type="EnsemblPlants" id="OGLUM02G24350.1">
    <property type="protein sequence ID" value="OGLUM02G24350.1"/>
    <property type="gene ID" value="OGLUM02G24350"/>
</dbReference>